<dbReference type="SMART" id="SM00091">
    <property type="entry name" value="PAS"/>
    <property type="match status" value="2"/>
</dbReference>
<feature type="transmembrane region" description="Helical" evidence="1">
    <location>
        <begin position="196"/>
        <end position="223"/>
    </location>
</feature>
<feature type="domain" description="PAS" evidence="2">
    <location>
        <begin position="233"/>
        <end position="307"/>
    </location>
</feature>
<dbReference type="FunFam" id="3.30.70.270:FF:000001">
    <property type="entry name" value="Diguanylate cyclase domain protein"/>
    <property type="match status" value="1"/>
</dbReference>
<dbReference type="GO" id="GO:0052621">
    <property type="term" value="F:diguanylate cyclase activity"/>
    <property type="evidence" value="ECO:0007669"/>
    <property type="project" value="TreeGrafter"/>
</dbReference>
<sequence length="650" mass="75554">MYIWHMAINRLNNNKTIIITGIAAIILWIITAAVTFDRTFIPLKNYIGKNSKIVLEVSVINDDLTRTGSLIKRVIFYETYKPVNYKNKVKKYLKKLSLIVNKTDGDYKKLFILLNIKTPVKLKKISLRNNKYFSSFARKSYYHWEYVSKPIIKRFIKYSSLVTLKLSDKMFLEYTLNKSVLPTYAFIRKISAGFVYLVRFAAFVFIFGTIVIIFLGILVIYYLNKFFREIRKSEERFRTMFDSSPVAHLVKDIETGNIIDANKTAEKFYGYTRKELTAMNITDIALVSKEEDKRFRMEAYSKGIGNPIAKIFNHKLKNNDIKRVEVTLSKIEIDGKEYLINSIIDITEKILYENSLKKSVEFFKILSENIPSIVSLYREKVIYMNSFCLKALGYSVDDIADLNPLDLVDVREEEKLKLIENMKRRLNGESFNEKYTLKVKKKNGETFWGEIIAMTVFFENKWTGLVIITDVSDRVVKELNLQNERDIFKEISELDGLTNIANRRSFDERLDNSISDAMLKNAKFSLIMFDIDRFKEINDTFGHQAGDSVLSELAFLIKGNIRKDDFFARFGGEEFMIISNNIGIRGAVELAEKLRLKVETYDFSSKINVKCSFGVTAYKREDNAESIIKRADEAMYKAKQNGRNRVESIE</sequence>
<evidence type="ECO:0000259" key="3">
    <source>
        <dbReference type="PROSITE" id="PS50887"/>
    </source>
</evidence>
<dbReference type="PANTHER" id="PTHR45138:SF9">
    <property type="entry name" value="DIGUANYLATE CYCLASE DGCM-RELATED"/>
    <property type="match status" value="1"/>
</dbReference>
<dbReference type="PROSITE" id="PS50112">
    <property type="entry name" value="PAS"/>
    <property type="match status" value="1"/>
</dbReference>
<dbReference type="Proteomes" id="UP000322454">
    <property type="component" value="Unassembled WGS sequence"/>
</dbReference>
<dbReference type="Gene3D" id="3.30.70.270">
    <property type="match status" value="1"/>
</dbReference>
<keyword evidence="1" id="KW-1133">Transmembrane helix</keyword>
<reference evidence="4 5" key="1">
    <citation type="submission" date="2019-01" db="EMBL/GenBank/DDBJ databases">
        <title>Insights into ecological role of a new deltaproteobacterial order Candidatus Sinidesulfobacterales (Sva0485) by metagenomics and metatranscriptomics.</title>
        <authorList>
            <person name="Tan S."/>
            <person name="Liu J."/>
            <person name="Fang Y."/>
            <person name="Hedlund B."/>
            <person name="Lian Z.-H."/>
            <person name="Huang L.-Y."/>
            <person name="Li J.-T."/>
            <person name="Huang L.-N."/>
            <person name="Li W.-J."/>
            <person name="Jiang H.-C."/>
            <person name="Dong H.-L."/>
            <person name="Shu W.-S."/>
        </authorList>
    </citation>
    <scope>NUCLEOTIDE SEQUENCE [LARGE SCALE GENOMIC DNA]</scope>
    <source>
        <strain evidence="4">AP4</strain>
    </source>
</reference>
<dbReference type="PANTHER" id="PTHR45138">
    <property type="entry name" value="REGULATORY COMPONENTS OF SENSORY TRANSDUCTION SYSTEM"/>
    <property type="match status" value="1"/>
</dbReference>
<dbReference type="InterPro" id="IPR043128">
    <property type="entry name" value="Rev_trsase/Diguanyl_cyclase"/>
</dbReference>
<dbReference type="InterPro" id="IPR035965">
    <property type="entry name" value="PAS-like_dom_sf"/>
</dbReference>
<dbReference type="InterPro" id="IPR000014">
    <property type="entry name" value="PAS"/>
</dbReference>
<accession>A0A520XFP2</accession>
<dbReference type="Pfam" id="PF00990">
    <property type="entry name" value="GGDEF"/>
    <property type="match status" value="1"/>
</dbReference>
<dbReference type="SMART" id="SM00267">
    <property type="entry name" value="GGDEF"/>
    <property type="match status" value="1"/>
</dbReference>
<keyword evidence="1" id="KW-0812">Transmembrane</keyword>
<evidence type="ECO:0000313" key="4">
    <source>
        <dbReference type="EMBL" id="RZV39989.1"/>
    </source>
</evidence>
<proteinExistence type="predicted"/>
<dbReference type="PROSITE" id="PS50887">
    <property type="entry name" value="GGDEF"/>
    <property type="match status" value="1"/>
</dbReference>
<evidence type="ECO:0000259" key="2">
    <source>
        <dbReference type="PROSITE" id="PS50112"/>
    </source>
</evidence>
<dbReference type="InterPro" id="IPR029787">
    <property type="entry name" value="Nucleotide_cyclase"/>
</dbReference>
<organism evidence="4 5">
    <name type="scientific">Candidatus Acidulodesulfobacterium acidiphilum</name>
    <dbReference type="NCBI Taxonomy" id="2597224"/>
    <lineage>
        <taxon>Bacteria</taxon>
        <taxon>Deltaproteobacteria</taxon>
        <taxon>Candidatus Acidulodesulfobacterales</taxon>
        <taxon>Candidatus Acidulodesulfobacterium</taxon>
    </lineage>
</organism>
<dbReference type="Pfam" id="PF13426">
    <property type="entry name" value="PAS_9"/>
    <property type="match status" value="2"/>
</dbReference>
<evidence type="ECO:0000313" key="5">
    <source>
        <dbReference type="Proteomes" id="UP000322454"/>
    </source>
</evidence>
<protein>
    <submittedName>
        <fullName evidence="4">Sensor domain-containing diguanylate cyclase</fullName>
    </submittedName>
</protein>
<dbReference type="Gene3D" id="3.30.450.20">
    <property type="entry name" value="PAS domain"/>
    <property type="match status" value="2"/>
</dbReference>
<dbReference type="InterPro" id="IPR000160">
    <property type="entry name" value="GGDEF_dom"/>
</dbReference>
<gene>
    <name evidence="4" type="ORF">EVJ48_02105</name>
</gene>
<dbReference type="SUPFAM" id="SSF55073">
    <property type="entry name" value="Nucleotide cyclase"/>
    <property type="match status" value="1"/>
</dbReference>
<dbReference type="InterPro" id="IPR050469">
    <property type="entry name" value="Diguanylate_Cyclase"/>
</dbReference>
<feature type="domain" description="GGDEF" evidence="3">
    <location>
        <begin position="522"/>
        <end position="650"/>
    </location>
</feature>
<dbReference type="SUPFAM" id="SSF55785">
    <property type="entry name" value="PYP-like sensor domain (PAS domain)"/>
    <property type="match status" value="2"/>
</dbReference>
<keyword evidence="1" id="KW-0472">Membrane</keyword>
<dbReference type="NCBIfam" id="TIGR00254">
    <property type="entry name" value="GGDEF"/>
    <property type="match status" value="1"/>
</dbReference>
<comment type="caution">
    <text evidence="4">The sequence shown here is derived from an EMBL/GenBank/DDBJ whole genome shotgun (WGS) entry which is preliminary data.</text>
</comment>
<feature type="transmembrane region" description="Helical" evidence="1">
    <location>
        <begin position="16"/>
        <end position="36"/>
    </location>
</feature>
<evidence type="ECO:0000256" key="1">
    <source>
        <dbReference type="SAM" id="Phobius"/>
    </source>
</evidence>
<dbReference type="CDD" id="cd01949">
    <property type="entry name" value="GGDEF"/>
    <property type="match status" value="1"/>
</dbReference>
<dbReference type="AlphaFoldDB" id="A0A520XFP2"/>
<dbReference type="EMBL" id="SHMQ01000004">
    <property type="protein sequence ID" value="RZV39989.1"/>
    <property type="molecule type" value="Genomic_DNA"/>
</dbReference>
<dbReference type="NCBIfam" id="TIGR00229">
    <property type="entry name" value="sensory_box"/>
    <property type="match status" value="2"/>
</dbReference>
<dbReference type="CDD" id="cd00130">
    <property type="entry name" value="PAS"/>
    <property type="match status" value="1"/>
</dbReference>
<name>A0A520XFP2_9DELT</name>